<sequence>MHKRDRTETAIGGDNNDEQNASKKLKTEQTSPPSSSSANFSPMTFITPWTSSTLVASPNVYPPIPEIKDPALAIAAVTHCGFRKKLTDLSYERLEWIGDAYMELIASELLYATFPDLSEGRLSSFRELLTKNATLSSFSLHYGLDKKAHFPAEFDLDGRVNGSSASEKKREKALGDIFEAYVGALIRSDAANGYKIAVDWLKCLWGPVLKDFIEGYEKGQGRDLAHEEISAKTRLEQMIVVPGVKIEYRDLSTKKDKGSSNLIYTVGCFMNRLGEEALQLGWGSGRNKKEAGQKAAIMAMENKKVIKKFKEEKEAYLNARAKQKEGEEGAVKG</sequence>
<reference evidence="7" key="2">
    <citation type="submission" date="2023-05" db="EMBL/GenBank/DDBJ databases">
        <authorList>
            <consortium name="Lawrence Berkeley National Laboratory"/>
            <person name="Steindorff A."/>
            <person name="Hensen N."/>
            <person name="Bonometti L."/>
            <person name="Westerberg I."/>
            <person name="Brannstrom I.O."/>
            <person name="Guillou S."/>
            <person name="Cros-Aarteil S."/>
            <person name="Calhoun S."/>
            <person name="Haridas S."/>
            <person name="Kuo A."/>
            <person name="Mondo S."/>
            <person name="Pangilinan J."/>
            <person name="Riley R."/>
            <person name="Labutti K."/>
            <person name="Andreopoulos B."/>
            <person name="Lipzen A."/>
            <person name="Chen C."/>
            <person name="Yanf M."/>
            <person name="Daum C."/>
            <person name="Ng V."/>
            <person name="Clum A."/>
            <person name="Ohm R."/>
            <person name="Martin F."/>
            <person name="Silar P."/>
            <person name="Natvig D."/>
            <person name="Lalanne C."/>
            <person name="Gautier V."/>
            <person name="Ament-Velasquez S.L."/>
            <person name="Kruys A."/>
            <person name="Hutchinson M.I."/>
            <person name="Powell A.J."/>
            <person name="Barry K."/>
            <person name="Miller A.N."/>
            <person name="Grigoriev I.V."/>
            <person name="Debuchy R."/>
            <person name="Gladieux P."/>
            <person name="Thoren M.H."/>
            <person name="Johannesson H."/>
        </authorList>
    </citation>
    <scope>NUCLEOTIDE SEQUENCE</scope>
    <source>
        <strain evidence="7">CBS 990.96</strain>
    </source>
</reference>
<keyword evidence="8" id="KW-1185">Reference proteome</keyword>
<dbReference type="GO" id="GO:0005654">
    <property type="term" value="C:nucleoplasm"/>
    <property type="evidence" value="ECO:0007669"/>
    <property type="project" value="TreeGrafter"/>
</dbReference>
<dbReference type="PANTHER" id="PTHR11207:SF0">
    <property type="entry name" value="RIBONUCLEASE 3"/>
    <property type="match status" value="1"/>
</dbReference>
<keyword evidence="4" id="KW-0694">RNA-binding</keyword>
<dbReference type="GO" id="GO:0003723">
    <property type="term" value="F:RNA binding"/>
    <property type="evidence" value="ECO:0007669"/>
    <property type="project" value="UniProtKB-KW"/>
</dbReference>
<dbReference type="GO" id="GO:0006369">
    <property type="term" value="P:termination of RNA polymerase II transcription"/>
    <property type="evidence" value="ECO:0007669"/>
    <property type="project" value="TreeGrafter"/>
</dbReference>
<dbReference type="Pfam" id="PF00636">
    <property type="entry name" value="Ribonuclease_3"/>
    <property type="match status" value="1"/>
</dbReference>
<dbReference type="SUPFAM" id="SSF54768">
    <property type="entry name" value="dsRNA-binding domain-like"/>
    <property type="match status" value="1"/>
</dbReference>
<evidence type="ECO:0000259" key="6">
    <source>
        <dbReference type="PROSITE" id="PS50142"/>
    </source>
</evidence>
<keyword evidence="1" id="KW-0540">Nuclease</keyword>
<dbReference type="Proteomes" id="UP001301958">
    <property type="component" value="Unassembled WGS sequence"/>
</dbReference>
<evidence type="ECO:0000256" key="2">
    <source>
        <dbReference type="ARBA" id="ARBA00022759"/>
    </source>
</evidence>
<keyword evidence="2" id="KW-0255">Endonuclease</keyword>
<organism evidence="7 8">
    <name type="scientific">Podospora fimiseda</name>
    <dbReference type="NCBI Taxonomy" id="252190"/>
    <lineage>
        <taxon>Eukaryota</taxon>
        <taxon>Fungi</taxon>
        <taxon>Dikarya</taxon>
        <taxon>Ascomycota</taxon>
        <taxon>Pezizomycotina</taxon>
        <taxon>Sordariomycetes</taxon>
        <taxon>Sordariomycetidae</taxon>
        <taxon>Sordariales</taxon>
        <taxon>Podosporaceae</taxon>
        <taxon>Podospora</taxon>
    </lineage>
</organism>
<dbReference type="GO" id="GO:0034475">
    <property type="term" value="P:U4 snRNA 3'-end processing"/>
    <property type="evidence" value="ECO:0007669"/>
    <property type="project" value="TreeGrafter"/>
</dbReference>
<feature type="region of interest" description="Disordered" evidence="5">
    <location>
        <begin position="1"/>
        <end position="39"/>
    </location>
</feature>
<protein>
    <submittedName>
        <fullName evidence="7">Ribonuclease III domain-containing protein</fullName>
    </submittedName>
</protein>
<dbReference type="Gene3D" id="1.10.1520.10">
    <property type="entry name" value="Ribonuclease III domain"/>
    <property type="match status" value="1"/>
</dbReference>
<dbReference type="GO" id="GO:0004525">
    <property type="term" value="F:ribonuclease III activity"/>
    <property type="evidence" value="ECO:0007669"/>
    <property type="project" value="InterPro"/>
</dbReference>
<evidence type="ECO:0000313" key="8">
    <source>
        <dbReference type="Proteomes" id="UP001301958"/>
    </source>
</evidence>
<dbReference type="CDD" id="cd00593">
    <property type="entry name" value="RIBOc"/>
    <property type="match status" value="1"/>
</dbReference>
<dbReference type="InterPro" id="IPR014720">
    <property type="entry name" value="dsRBD_dom"/>
</dbReference>
<evidence type="ECO:0000256" key="4">
    <source>
        <dbReference type="ARBA" id="ARBA00022884"/>
    </source>
</evidence>
<evidence type="ECO:0000313" key="7">
    <source>
        <dbReference type="EMBL" id="KAK4226627.1"/>
    </source>
</evidence>
<evidence type="ECO:0000256" key="1">
    <source>
        <dbReference type="ARBA" id="ARBA00022722"/>
    </source>
</evidence>
<dbReference type="Gene3D" id="3.30.160.20">
    <property type="match status" value="1"/>
</dbReference>
<gene>
    <name evidence="7" type="ORF">QBC38DRAFT_479898</name>
</gene>
<dbReference type="InterPro" id="IPR036389">
    <property type="entry name" value="RNase_III_sf"/>
</dbReference>
<feature type="domain" description="RNase III" evidence="6">
    <location>
        <begin position="67"/>
        <end position="190"/>
    </location>
</feature>
<keyword evidence="3" id="KW-0378">Hydrolase</keyword>
<dbReference type="SUPFAM" id="SSF69065">
    <property type="entry name" value="RNase III domain-like"/>
    <property type="match status" value="1"/>
</dbReference>
<dbReference type="EMBL" id="MU865344">
    <property type="protein sequence ID" value="KAK4226627.1"/>
    <property type="molecule type" value="Genomic_DNA"/>
</dbReference>
<name>A0AAN7BNN6_9PEZI</name>
<dbReference type="SMART" id="SM00535">
    <property type="entry name" value="RIBOc"/>
    <property type="match status" value="1"/>
</dbReference>
<evidence type="ECO:0000256" key="3">
    <source>
        <dbReference type="ARBA" id="ARBA00022801"/>
    </source>
</evidence>
<dbReference type="InterPro" id="IPR000999">
    <property type="entry name" value="RNase_III_dom"/>
</dbReference>
<dbReference type="Pfam" id="PF00035">
    <property type="entry name" value="dsrm"/>
    <property type="match status" value="1"/>
</dbReference>
<comment type="caution">
    <text evidence="7">The sequence shown here is derived from an EMBL/GenBank/DDBJ whole genome shotgun (WGS) entry which is preliminary data.</text>
</comment>
<dbReference type="AlphaFoldDB" id="A0AAN7BNN6"/>
<dbReference type="PROSITE" id="PS50142">
    <property type="entry name" value="RNASE_3_2"/>
    <property type="match status" value="1"/>
</dbReference>
<evidence type="ECO:0000256" key="5">
    <source>
        <dbReference type="SAM" id="MobiDB-lite"/>
    </source>
</evidence>
<proteinExistence type="predicted"/>
<reference evidence="7" key="1">
    <citation type="journal article" date="2023" name="Mol. Phylogenet. Evol.">
        <title>Genome-scale phylogeny and comparative genomics of the fungal order Sordariales.</title>
        <authorList>
            <person name="Hensen N."/>
            <person name="Bonometti L."/>
            <person name="Westerberg I."/>
            <person name="Brannstrom I.O."/>
            <person name="Guillou S."/>
            <person name="Cros-Aarteil S."/>
            <person name="Calhoun S."/>
            <person name="Haridas S."/>
            <person name="Kuo A."/>
            <person name="Mondo S."/>
            <person name="Pangilinan J."/>
            <person name="Riley R."/>
            <person name="LaButti K."/>
            <person name="Andreopoulos B."/>
            <person name="Lipzen A."/>
            <person name="Chen C."/>
            <person name="Yan M."/>
            <person name="Daum C."/>
            <person name="Ng V."/>
            <person name="Clum A."/>
            <person name="Steindorff A."/>
            <person name="Ohm R.A."/>
            <person name="Martin F."/>
            <person name="Silar P."/>
            <person name="Natvig D.O."/>
            <person name="Lalanne C."/>
            <person name="Gautier V."/>
            <person name="Ament-Velasquez S.L."/>
            <person name="Kruys A."/>
            <person name="Hutchinson M.I."/>
            <person name="Powell A.J."/>
            <person name="Barry K."/>
            <person name="Miller A.N."/>
            <person name="Grigoriev I.V."/>
            <person name="Debuchy R."/>
            <person name="Gladieux P."/>
            <person name="Hiltunen Thoren M."/>
            <person name="Johannesson H."/>
        </authorList>
    </citation>
    <scope>NUCLEOTIDE SEQUENCE</scope>
    <source>
        <strain evidence="7">CBS 990.96</strain>
    </source>
</reference>
<dbReference type="GO" id="GO:0006364">
    <property type="term" value="P:rRNA processing"/>
    <property type="evidence" value="ECO:0007669"/>
    <property type="project" value="TreeGrafter"/>
</dbReference>
<dbReference type="PANTHER" id="PTHR11207">
    <property type="entry name" value="RIBONUCLEASE III"/>
    <property type="match status" value="1"/>
</dbReference>
<accession>A0AAN7BNN6</accession>